<evidence type="ECO:0000256" key="5">
    <source>
        <dbReference type="RuleBase" id="RU003330"/>
    </source>
</evidence>
<keyword evidence="4 5" id="KW-0418">Kinase</keyword>
<organism evidence="7">
    <name type="scientific">Cyprideis torosa</name>
    <dbReference type="NCBI Taxonomy" id="163714"/>
    <lineage>
        <taxon>Eukaryota</taxon>
        <taxon>Metazoa</taxon>
        <taxon>Ecdysozoa</taxon>
        <taxon>Arthropoda</taxon>
        <taxon>Crustacea</taxon>
        <taxon>Oligostraca</taxon>
        <taxon>Ostracoda</taxon>
        <taxon>Podocopa</taxon>
        <taxon>Podocopida</taxon>
        <taxon>Cytherocopina</taxon>
        <taxon>Cytheroidea</taxon>
        <taxon>Cytherideidae</taxon>
        <taxon>Cyprideis</taxon>
    </lineage>
</organism>
<evidence type="ECO:0000256" key="3">
    <source>
        <dbReference type="ARBA" id="ARBA00022741"/>
    </source>
</evidence>
<evidence type="ECO:0000256" key="2">
    <source>
        <dbReference type="ARBA" id="ARBA00022679"/>
    </source>
</evidence>
<dbReference type="PRINTS" id="PR00094">
    <property type="entry name" value="ADENYLTKNASE"/>
</dbReference>
<dbReference type="Pfam" id="PF05191">
    <property type="entry name" value="ADK_lid"/>
    <property type="match status" value="1"/>
</dbReference>
<proteinExistence type="inferred from homology"/>
<dbReference type="GO" id="GO:0005524">
    <property type="term" value="F:ATP binding"/>
    <property type="evidence" value="ECO:0007669"/>
    <property type="project" value="InterPro"/>
</dbReference>
<sequence>MKRLTGRLSCGGCGAVFNRFFTPPKAEGVCDVCGGELIHRDDDNEETIGKRLGVYNEQTAPLVGYFEKTDRLKSVNGDAEPSPLCPPAPEARLSTTALSGEETRIRSDEVKGN</sequence>
<evidence type="ECO:0000256" key="1">
    <source>
        <dbReference type="ARBA" id="ARBA00007220"/>
    </source>
</evidence>
<accession>A0A7R9A0Z5</accession>
<evidence type="ECO:0000313" key="7">
    <source>
        <dbReference type="EMBL" id="CAD7239245.1"/>
    </source>
</evidence>
<feature type="compositionally biased region" description="Basic and acidic residues" evidence="6">
    <location>
        <begin position="101"/>
        <end position="113"/>
    </location>
</feature>
<gene>
    <name evidence="7" type="ORF">CTOB1V02_LOCUS17060</name>
</gene>
<dbReference type="InterPro" id="IPR036193">
    <property type="entry name" value="ADK_active_lid_dom_sf"/>
</dbReference>
<dbReference type="EMBL" id="OB719731">
    <property type="protein sequence ID" value="CAD7239245.1"/>
    <property type="molecule type" value="Genomic_DNA"/>
</dbReference>
<dbReference type="GO" id="GO:0004017">
    <property type="term" value="F:AMP kinase activity"/>
    <property type="evidence" value="ECO:0007669"/>
    <property type="project" value="InterPro"/>
</dbReference>
<feature type="non-terminal residue" evidence="7">
    <location>
        <position position="1"/>
    </location>
</feature>
<keyword evidence="3" id="KW-0547">Nucleotide-binding</keyword>
<feature type="region of interest" description="Disordered" evidence="6">
    <location>
        <begin position="75"/>
        <end position="113"/>
    </location>
</feature>
<dbReference type="InterPro" id="IPR007862">
    <property type="entry name" value="Adenylate_kinase_lid-dom"/>
</dbReference>
<protein>
    <submittedName>
        <fullName evidence="7">Uncharacterized protein</fullName>
    </submittedName>
</protein>
<name>A0A7R9A0Z5_9CRUS</name>
<evidence type="ECO:0000256" key="4">
    <source>
        <dbReference type="ARBA" id="ARBA00022777"/>
    </source>
</evidence>
<reference evidence="7" key="1">
    <citation type="submission" date="2020-11" db="EMBL/GenBank/DDBJ databases">
        <authorList>
            <person name="Tran Van P."/>
        </authorList>
    </citation>
    <scope>NUCLEOTIDE SEQUENCE</scope>
</reference>
<dbReference type="OrthoDB" id="439792at2759"/>
<evidence type="ECO:0000256" key="6">
    <source>
        <dbReference type="SAM" id="MobiDB-lite"/>
    </source>
</evidence>
<dbReference type="InterPro" id="IPR000850">
    <property type="entry name" value="Adenylat/UMP-CMP_kin"/>
</dbReference>
<keyword evidence="2 5" id="KW-0808">Transferase</keyword>
<dbReference type="InterPro" id="IPR027417">
    <property type="entry name" value="P-loop_NTPase"/>
</dbReference>
<dbReference type="SUPFAM" id="SSF57774">
    <property type="entry name" value="Microbial and mitochondrial ADK, insert 'zinc finger' domain"/>
    <property type="match status" value="1"/>
</dbReference>
<comment type="similarity">
    <text evidence="1 5">Belongs to the adenylate kinase family.</text>
</comment>
<dbReference type="Gene3D" id="3.40.50.300">
    <property type="entry name" value="P-loop containing nucleotide triphosphate hydrolases"/>
    <property type="match status" value="1"/>
</dbReference>
<dbReference type="AlphaFoldDB" id="A0A7R9A0Z5"/>